<evidence type="ECO:0000256" key="1">
    <source>
        <dbReference type="SAM" id="MobiDB-lite"/>
    </source>
</evidence>
<dbReference type="Gene3D" id="1.10.30.50">
    <property type="match status" value="1"/>
</dbReference>
<dbReference type="InterPro" id="IPR011089">
    <property type="entry name" value="GmrSD_C"/>
</dbReference>
<name>A0A4S3JJK6_9EURO</name>
<dbReference type="AlphaFoldDB" id="A0A4S3JJK6"/>
<evidence type="ECO:0000313" key="4">
    <source>
        <dbReference type="EMBL" id="KAA8642827.1"/>
    </source>
</evidence>
<reference evidence="5 6" key="1">
    <citation type="submission" date="2019-03" db="EMBL/GenBank/DDBJ databases">
        <title>The genome sequence of a newly discovered highly antifungal drug resistant Aspergillus species, Aspergillus tanneri NIH 1004.</title>
        <authorList>
            <person name="Mounaud S."/>
            <person name="Singh I."/>
            <person name="Joardar V."/>
            <person name="Pakala S."/>
            <person name="Pakala S."/>
            <person name="Venepally P."/>
            <person name="Hoover J."/>
            <person name="Nierman W."/>
            <person name="Chung J."/>
            <person name="Losada L."/>
        </authorList>
    </citation>
    <scope>NUCLEOTIDE SEQUENCE [LARGE SCALE GENOMIC DNA]</scope>
    <source>
        <strain evidence="5 6">NIH1004</strain>
    </source>
</reference>
<dbReference type="OrthoDB" id="3162605at2759"/>
<dbReference type="EMBL" id="SOSA01000191">
    <property type="protein sequence ID" value="THC94738.1"/>
    <property type="molecule type" value="Genomic_DNA"/>
</dbReference>
<dbReference type="STRING" id="1220188.A0A4S3JJK6"/>
<evidence type="ECO:0000313" key="5">
    <source>
        <dbReference type="EMBL" id="THC94738.1"/>
    </source>
</evidence>
<sequence length="203" mass="22199">MVKIPILLALPVVSSLVAALPTPPGIPSTSTAQSQLAKLKVAPQGSGDDYDRDLFPHWINQGHECNTREVVLARDGKDVKQDDKCAAVSGTWVSSYDGETVTDSSELDVDHLVPLSNAWKSGASKWTTPQRQDFANDLDNPQLLPASASSNRSKGDKGPEEWKPSLKSFYCTYAKMWVKVKSVYELTITEDEKSALVDMLDTC</sequence>
<evidence type="ECO:0000259" key="3">
    <source>
        <dbReference type="Pfam" id="PF07510"/>
    </source>
</evidence>
<evidence type="ECO:0000256" key="2">
    <source>
        <dbReference type="SAM" id="SignalP"/>
    </source>
</evidence>
<accession>A0A4S3JJK6</accession>
<dbReference type="PANTHER" id="PTHR24094">
    <property type="entry name" value="SECRETED PROTEIN"/>
    <property type="match status" value="1"/>
</dbReference>
<organism evidence="5 6">
    <name type="scientific">Aspergillus tanneri</name>
    <dbReference type="NCBI Taxonomy" id="1220188"/>
    <lineage>
        <taxon>Eukaryota</taxon>
        <taxon>Fungi</taxon>
        <taxon>Dikarya</taxon>
        <taxon>Ascomycota</taxon>
        <taxon>Pezizomycotina</taxon>
        <taxon>Eurotiomycetes</taxon>
        <taxon>Eurotiomycetidae</taxon>
        <taxon>Eurotiales</taxon>
        <taxon>Aspergillaceae</taxon>
        <taxon>Aspergillus</taxon>
        <taxon>Aspergillus subgen. Circumdati</taxon>
    </lineage>
</organism>
<dbReference type="RefSeq" id="XP_033422189.1">
    <property type="nucleotide sequence ID" value="XM_033574171.1"/>
</dbReference>
<reference evidence="4 7" key="2">
    <citation type="submission" date="2019-08" db="EMBL/GenBank/DDBJ databases">
        <title>The genome sequence of a newly discovered highly antifungal drug resistant Aspergillus species, Aspergillus tanneri NIH 1004.</title>
        <authorList>
            <person name="Mounaud S."/>
            <person name="Singh I."/>
            <person name="Joardar V."/>
            <person name="Pakala S."/>
            <person name="Pakala S."/>
            <person name="Venepally P."/>
            <person name="Chung J.K."/>
            <person name="Losada L."/>
            <person name="Nierman W.C."/>
        </authorList>
    </citation>
    <scope>NUCLEOTIDE SEQUENCE [LARGE SCALE GENOMIC DNA]</scope>
    <source>
        <strain evidence="4 7">NIH1004</strain>
    </source>
</reference>
<keyword evidence="2" id="KW-0732">Signal</keyword>
<feature type="region of interest" description="Disordered" evidence="1">
    <location>
        <begin position="131"/>
        <end position="161"/>
    </location>
</feature>
<evidence type="ECO:0000313" key="6">
    <source>
        <dbReference type="Proteomes" id="UP000308092"/>
    </source>
</evidence>
<protein>
    <recommendedName>
        <fullName evidence="3">GmrSD restriction endonucleases C-terminal domain-containing protein</fullName>
    </recommendedName>
</protein>
<proteinExistence type="predicted"/>
<dbReference type="Proteomes" id="UP000324241">
    <property type="component" value="Unassembled WGS sequence"/>
</dbReference>
<dbReference type="VEuPathDB" id="FungiDB:EYZ11_005777"/>
<evidence type="ECO:0000313" key="7">
    <source>
        <dbReference type="Proteomes" id="UP000324241"/>
    </source>
</evidence>
<gene>
    <name evidence="4" type="ORF">ATNIH1004_009580</name>
    <name evidence="5" type="ORF">EYZ11_005777</name>
</gene>
<dbReference type="GeneID" id="54332282"/>
<dbReference type="PANTHER" id="PTHR24094:SF15">
    <property type="entry name" value="AMP-DEPENDENT SYNTHETASE_LIGASE DOMAIN-CONTAINING PROTEIN-RELATED"/>
    <property type="match status" value="1"/>
</dbReference>
<dbReference type="Pfam" id="PF07510">
    <property type="entry name" value="GmrSD_C"/>
    <property type="match status" value="1"/>
</dbReference>
<dbReference type="Proteomes" id="UP000308092">
    <property type="component" value="Unassembled WGS sequence"/>
</dbReference>
<feature type="signal peptide" evidence="2">
    <location>
        <begin position="1"/>
        <end position="19"/>
    </location>
</feature>
<feature type="chain" id="PRO_5044089226" description="GmrSD restriction endonucleases C-terminal domain-containing protein" evidence="2">
    <location>
        <begin position="20"/>
        <end position="203"/>
    </location>
</feature>
<comment type="caution">
    <text evidence="5">The sequence shown here is derived from an EMBL/GenBank/DDBJ whole genome shotgun (WGS) entry which is preliminary data.</text>
</comment>
<dbReference type="EMBL" id="QUQM01000005">
    <property type="protein sequence ID" value="KAA8642827.1"/>
    <property type="molecule type" value="Genomic_DNA"/>
</dbReference>
<keyword evidence="6" id="KW-1185">Reference proteome</keyword>
<feature type="domain" description="GmrSD restriction endonucleases C-terminal" evidence="3">
    <location>
        <begin position="86"/>
        <end position="198"/>
    </location>
</feature>